<keyword evidence="5" id="KW-1185">Reference proteome</keyword>
<dbReference type="SUPFAM" id="SSF51197">
    <property type="entry name" value="Clavaminate synthase-like"/>
    <property type="match status" value="1"/>
</dbReference>
<dbReference type="Pfam" id="PF14226">
    <property type="entry name" value="DIOX_N"/>
    <property type="match status" value="1"/>
</dbReference>
<dbReference type="EMBL" id="CAXHTB010000002">
    <property type="protein sequence ID" value="CAL0302326.1"/>
    <property type="molecule type" value="Genomic_DNA"/>
</dbReference>
<name>A0AAV1VZR0_LUPLU</name>
<dbReference type="Gene3D" id="2.60.120.330">
    <property type="entry name" value="B-lactam Antibiotic, Isopenicillin N Synthase, Chain"/>
    <property type="match status" value="1"/>
</dbReference>
<reference evidence="4 5" key="1">
    <citation type="submission" date="2024-03" db="EMBL/GenBank/DDBJ databases">
        <authorList>
            <person name="Martinez-Hernandez J."/>
        </authorList>
    </citation>
    <scope>NUCLEOTIDE SEQUENCE [LARGE SCALE GENOMIC DNA]</scope>
</reference>
<dbReference type="GO" id="GO:0046872">
    <property type="term" value="F:metal ion binding"/>
    <property type="evidence" value="ECO:0007669"/>
    <property type="project" value="UniProtKB-KW"/>
</dbReference>
<dbReference type="AlphaFoldDB" id="A0AAV1VZR0"/>
<feature type="domain" description="Non-haem dioxygenase N-terminal" evidence="3">
    <location>
        <begin position="28"/>
        <end position="91"/>
    </location>
</feature>
<dbReference type="Proteomes" id="UP001497480">
    <property type="component" value="Unassembled WGS sequence"/>
</dbReference>
<keyword evidence="1" id="KW-0479">Metal-binding</keyword>
<accession>A0AAV1VZR0</accession>
<evidence type="ECO:0000313" key="5">
    <source>
        <dbReference type="Proteomes" id="UP001497480"/>
    </source>
</evidence>
<evidence type="ECO:0000313" key="4">
    <source>
        <dbReference type="EMBL" id="CAL0302326.1"/>
    </source>
</evidence>
<gene>
    <name evidence="4" type="ORF">LLUT_LOCUS3386</name>
</gene>
<keyword evidence="2" id="KW-0408">Iron</keyword>
<dbReference type="InterPro" id="IPR026992">
    <property type="entry name" value="DIOX_N"/>
</dbReference>
<evidence type="ECO:0000259" key="3">
    <source>
        <dbReference type="Pfam" id="PF14226"/>
    </source>
</evidence>
<proteinExistence type="predicted"/>
<organism evidence="4 5">
    <name type="scientific">Lupinus luteus</name>
    <name type="common">European yellow lupine</name>
    <dbReference type="NCBI Taxonomy" id="3873"/>
    <lineage>
        <taxon>Eukaryota</taxon>
        <taxon>Viridiplantae</taxon>
        <taxon>Streptophyta</taxon>
        <taxon>Embryophyta</taxon>
        <taxon>Tracheophyta</taxon>
        <taxon>Spermatophyta</taxon>
        <taxon>Magnoliopsida</taxon>
        <taxon>eudicotyledons</taxon>
        <taxon>Gunneridae</taxon>
        <taxon>Pentapetalae</taxon>
        <taxon>rosids</taxon>
        <taxon>fabids</taxon>
        <taxon>Fabales</taxon>
        <taxon>Fabaceae</taxon>
        <taxon>Papilionoideae</taxon>
        <taxon>50 kb inversion clade</taxon>
        <taxon>genistoids sensu lato</taxon>
        <taxon>core genistoids</taxon>
        <taxon>Genisteae</taxon>
        <taxon>Lupinus</taxon>
    </lineage>
</organism>
<evidence type="ECO:0000256" key="1">
    <source>
        <dbReference type="ARBA" id="ARBA00022723"/>
    </source>
</evidence>
<evidence type="ECO:0000256" key="2">
    <source>
        <dbReference type="ARBA" id="ARBA00023004"/>
    </source>
</evidence>
<protein>
    <recommendedName>
        <fullName evidence="3">Non-haem dioxygenase N-terminal domain-containing protein</fullName>
    </recommendedName>
</protein>
<comment type="caution">
    <text evidence="4">The sequence shown here is derived from an EMBL/GenBank/DDBJ whole genome shotgun (WGS) entry which is preliminary data.</text>
</comment>
<sequence length="131" mass="14693">MASFEDMVVAPPTSFQKKKVQPIDLLISCERSEVIKQIVKEIKDFGFFNVINHDSPHETIDKIEEACFDLFAKSVDKKKVDMQAGDSFDYECKNIGINGDTGEVEYFLFHASVPVIVQASKTNANATSNLR</sequence>
<dbReference type="InterPro" id="IPR027443">
    <property type="entry name" value="IPNS-like_sf"/>
</dbReference>